<protein>
    <recommendedName>
        <fullName evidence="3">Lipoprotein</fullName>
    </recommendedName>
</protein>
<dbReference type="AlphaFoldDB" id="A6GGB8"/>
<dbReference type="EMBL" id="ABCS01000104">
    <property type="protein sequence ID" value="EDM75092.1"/>
    <property type="molecule type" value="Genomic_DNA"/>
</dbReference>
<comment type="caution">
    <text evidence="1">The sequence shown here is derived from an EMBL/GenBank/DDBJ whole genome shotgun (WGS) entry which is preliminary data.</text>
</comment>
<accession>A6GGB8</accession>
<name>A6GGB8_9BACT</name>
<dbReference type="PROSITE" id="PS51257">
    <property type="entry name" value="PROKAR_LIPOPROTEIN"/>
    <property type="match status" value="1"/>
</dbReference>
<keyword evidence="2" id="KW-1185">Reference proteome</keyword>
<evidence type="ECO:0008006" key="3">
    <source>
        <dbReference type="Google" id="ProtNLM"/>
    </source>
</evidence>
<gene>
    <name evidence="1" type="ORF">PPSIR1_00360</name>
</gene>
<sequence>MRVAHSASFMMAGMVVMSACGDSAHPQCDHADPIEAEGITFLEHEDSYARQCPGSFAAAQAHAQWVADSWAEGLDEPAALPDVQYQSFASKESECWSCVGEPGGVAGCATENLLWTTKTPDRHELSHAARGLQCASFFIEEGWAELYGDPFTHRPPQDSLEQALASVQELGYLGGQYYGLAARFVAFIIDTRGMSGLRALCGESMDTFADFQQGVEGALNESFDGVWSEFNDWPGGGASALRQELACELDEVGLPTPGAWTMDMSCSNSRVEGSLDTGVGLTERLQIVEGGSYSFEFTPSLDAVFRVELRSCARVNSTSDYHIEGTFDAKAMAPELILFPDVLPGDYVLRLESDGGPLPDEGVQVGVVAALLGAP</sequence>
<proteinExistence type="predicted"/>
<evidence type="ECO:0000313" key="2">
    <source>
        <dbReference type="Proteomes" id="UP000005801"/>
    </source>
</evidence>
<reference evidence="1 2" key="1">
    <citation type="submission" date="2007-06" db="EMBL/GenBank/DDBJ databases">
        <authorList>
            <person name="Shimkets L."/>
            <person name="Ferriera S."/>
            <person name="Johnson J."/>
            <person name="Kravitz S."/>
            <person name="Beeson K."/>
            <person name="Sutton G."/>
            <person name="Rogers Y.-H."/>
            <person name="Friedman R."/>
            <person name="Frazier M."/>
            <person name="Venter J.C."/>
        </authorList>
    </citation>
    <scope>NUCLEOTIDE SEQUENCE [LARGE SCALE GENOMIC DNA]</scope>
    <source>
        <strain evidence="1 2">SIR-1</strain>
    </source>
</reference>
<evidence type="ECO:0000313" key="1">
    <source>
        <dbReference type="EMBL" id="EDM75092.1"/>
    </source>
</evidence>
<dbReference type="Proteomes" id="UP000005801">
    <property type="component" value="Unassembled WGS sequence"/>
</dbReference>
<organism evidence="1 2">
    <name type="scientific">Plesiocystis pacifica SIR-1</name>
    <dbReference type="NCBI Taxonomy" id="391625"/>
    <lineage>
        <taxon>Bacteria</taxon>
        <taxon>Pseudomonadati</taxon>
        <taxon>Myxococcota</taxon>
        <taxon>Polyangia</taxon>
        <taxon>Nannocystales</taxon>
        <taxon>Nannocystaceae</taxon>
        <taxon>Plesiocystis</taxon>
    </lineage>
</organism>